<dbReference type="PANTHER" id="PTHR43229:SF6">
    <property type="entry name" value="ABC-TYPE MULTIDRUG TRANSPORT SYSTEM, PERMEASE COMPONENT"/>
    <property type="match status" value="1"/>
</dbReference>
<name>A0A4Z0GPC3_9BACL</name>
<dbReference type="RefSeq" id="WP_135348553.1">
    <property type="nucleotide sequence ID" value="NZ_SRJD01000009.1"/>
</dbReference>
<evidence type="ECO:0000259" key="6">
    <source>
        <dbReference type="PROSITE" id="PS51012"/>
    </source>
</evidence>
<dbReference type="GO" id="GO:0140359">
    <property type="term" value="F:ABC-type transporter activity"/>
    <property type="evidence" value="ECO:0007669"/>
    <property type="project" value="InterPro"/>
</dbReference>
<keyword evidence="5" id="KW-1003">Cell membrane</keyword>
<feature type="transmembrane region" description="Helical" evidence="5">
    <location>
        <begin position="23"/>
        <end position="43"/>
    </location>
</feature>
<feature type="domain" description="ABC transmembrane type-2" evidence="6">
    <location>
        <begin position="23"/>
        <end position="257"/>
    </location>
</feature>
<keyword evidence="8" id="KW-1185">Reference proteome</keyword>
<dbReference type="PANTHER" id="PTHR43229">
    <property type="entry name" value="NODULATION PROTEIN J"/>
    <property type="match status" value="1"/>
</dbReference>
<evidence type="ECO:0000256" key="2">
    <source>
        <dbReference type="ARBA" id="ARBA00022692"/>
    </source>
</evidence>
<dbReference type="InterPro" id="IPR013525">
    <property type="entry name" value="ABC2_TM"/>
</dbReference>
<feature type="transmembrane region" description="Helical" evidence="5">
    <location>
        <begin position="236"/>
        <end position="254"/>
    </location>
</feature>
<gene>
    <name evidence="7" type="ORF">E4665_09485</name>
</gene>
<dbReference type="PIRSF" id="PIRSF006648">
    <property type="entry name" value="DrrB"/>
    <property type="match status" value="1"/>
</dbReference>
<sequence>MNLLSIIWAEVRKSHRHNFNNHLVYFSLFVWPAILFINAYYAFKPFNLQAGSPLARFVPFDKLGLFLITGYLAYIFFWSLVQSAWQMAYERQQGTLELLLLTPVPRIWLMFGRAAANLIEAVWLFSAFSLLIILFMGGVHVAEWWLVPVAIVLLVLSAVIWGGFLNIIFLFSRDAGVLYTLFEAPMEFFSGVRMPVLAFPIWAKSIAFLFPLTYVLTILRGVVMEGKTFRDLSGSLILLLGVLTVLVIASLFLVRVAERHAKETGNLTLF</sequence>
<dbReference type="InterPro" id="IPR051784">
    <property type="entry name" value="Nod_factor_ABC_transporter"/>
</dbReference>
<dbReference type="Proteomes" id="UP000298347">
    <property type="component" value="Unassembled WGS sequence"/>
</dbReference>
<reference evidence="7 8" key="1">
    <citation type="journal article" date="2015" name="Int. J. Syst. Evol. Microbiol.">
        <title>Sporolactobacillus shoreae sp. nov. and Sporolactobacillus spathodeae sp. nov., two spore-forming lactic acid bacteria isolated from tree barks in Thailand.</title>
        <authorList>
            <person name="Thamacharoensuk T."/>
            <person name="Kitahara M."/>
            <person name="Ohkuma M."/>
            <person name="Thongchul N."/>
            <person name="Tanasupawat S."/>
        </authorList>
    </citation>
    <scope>NUCLEOTIDE SEQUENCE [LARGE SCALE GENOMIC DNA]</scope>
    <source>
        <strain evidence="7 8">BK92</strain>
    </source>
</reference>
<feature type="transmembrane region" description="Helical" evidence="5">
    <location>
        <begin position="63"/>
        <end position="81"/>
    </location>
</feature>
<dbReference type="InterPro" id="IPR047817">
    <property type="entry name" value="ABC2_TM_bact-type"/>
</dbReference>
<dbReference type="PROSITE" id="PS51012">
    <property type="entry name" value="ABC_TM2"/>
    <property type="match status" value="1"/>
</dbReference>
<dbReference type="OrthoDB" id="9776218at2"/>
<dbReference type="GO" id="GO:0043190">
    <property type="term" value="C:ATP-binding cassette (ABC) transporter complex"/>
    <property type="evidence" value="ECO:0007669"/>
    <property type="project" value="InterPro"/>
</dbReference>
<comment type="subcellular location">
    <subcellularLocation>
        <location evidence="5">Cell membrane</location>
        <topology evidence="5">Multi-pass membrane protein</topology>
    </subcellularLocation>
    <subcellularLocation>
        <location evidence="1">Membrane</location>
        <topology evidence="1">Multi-pass membrane protein</topology>
    </subcellularLocation>
</comment>
<keyword evidence="4 5" id="KW-0472">Membrane</keyword>
<keyword evidence="2 5" id="KW-0812">Transmembrane</keyword>
<accession>A0A4Z0GPC3</accession>
<evidence type="ECO:0000313" key="8">
    <source>
        <dbReference type="Proteomes" id="UP000298347"/>
    </source>
</evidence>
<evidence type="ECO:0000313" key="7">
    <source>
        <dbReference type="EMBL" id="TGA98173.1"/>
    </source>
</evidence>
<organism evidence="7 8">
    <name type="scientific">Sporolactobacillus shoreae</name>
    <dbReference type="NCBI Taxonomy" id="1465501"/>
    <lineage>
        <taxon>Bacteria</taxon>
        <taxon>Bacillati</taxon>
        <taxon>Bacillota</taxon>
        <taxon>Bacilli</taxon>
        <taxon>Bacillales</taxon>
        <taxon>Sporolactobacillaceae</taxon>
        <taxon>Sporolactobacillus</taxon>
    </lineage>
</organism>
<keyword evidence="3 5" id="KW-1133">Transmembrane helix</keyword>
<dbReference type="AlphaFoldDB" id="A0A4Z0GPC3"/>
<evidence type="ECO:0000256" key="5">
    <source>
        <dbReference type="RuleBase" id="RU361157"/>
    </source>
</evidence>
<feature type="transmembrane region" description="Helical" evidence="5">
    <location>
        <begin position="192"/>
        <end position="216"/>
    </location>
</feature>
<evidence type="ECO:0000256" key="1">
    <source>
        <dbReference type="ARBA" id="ARBA00004141"/>
    </source>
</evidence>
<comment type="similarity">
    <text evidence="5">Belongs to the ABC-2 integral membrane protein family.</text>
</comment>
<feature type="transmembrane region" description="Helical" evidence="5">
    <location>
        <begin position="145"/>
        <end position="171"/>
    </location>
</feature>
<comment type="caution">
    <text evidence="7">The sequence shown here is derived from an EMBL/GenBank/DDBJ whole genome shotgun (WGS) entry which is preliminary data.</text>
</comment>
<dbReference type="EMBL" id="SRJD01000009">
    <property type="protein sequence ID" value="TGA98173.1"/>
    <property type="molecule type" value="Genomic_DNA"/>
</dbReference>
<proteinExistence type="inferred from homology"/>
<dbReference type="InterPro" id="IPR000412">
    <property type="entry name" value="ABC_2_transport"/>
</dbReference>
<keyword evidence="5" id="KW-0813">Transport</keyword>
<dbReference type="Pfam" id="PF01061">
    <property type="entry name" value="ABC2_membrane"/>
    <property type="match status" value="1"/>
</dbReference>
<evidence type="ECO:0000256" key="3">
    <source>
        <dbReference type="ARBA" id="ARBA00022989"/>
    </source>
</evidence>
<feature type="transmembrane region" description="Helical" evidence="5">
    <location>
        <begin position="118"/>
        <end position="139"/>
    </location>
</feature>
<evidence type="ECO:0000256" key="4">
    <source>
        <dbReference type="ARBA" id="ARBA00023136"/>
    </source>
</evidence>
<protein>
    <recommendedName>
        <fullName evidence="5">Transport permease protein</fullName>
    </recommendedName>
</protein>